<accession>A0A923MEP2</accession>
<dbReference type="GO" id="GO:0046872">
    <property type="term" value="F:metal ion binding"/>
    <property type="evidence" value="ECO:0007669"/>
    <property type="project" value="UniProtKB-KW"/>
</dbReference>
<dbReference type="GO" id="GO:0051539">
    <property type="term" value="F:4 iron, 4 sulfur cluster binding"/>
    <property type="evidence" value="ECO:0007669"/>
    <property type="project" value="UniProtKB-KW"/>
</dbReference>
<dbReference type="InterPro" id="IPR034457">
    <property type="entry name" value="Organic_radical-activating"/>
</dbReference>
<dbReference type="GO" id="GO:0003824">
    <property type="term" value="F:catalytic activity"/>
    <property type="evidence" value="ECO:0007669"/>
    <property type="project" value="InterPro"/>
</dbReference>
<organism evidence="8 9">
    <name type="scientific">Dysosmobacter segnis</name>
    <dbReference type="NCBI Taxonomy" id="2763042"/>
    <lineage>
        <taxon>Bacteria</taxon>
        <taxon>Bacillati</taxon>
        <taxon>Bacillota</taxon>
        <taxon>Clostridia</taxon>
        <taxon>Eubacteriales</taxon>
        <taxon>Oscillospiraceae</taxon>
        <taxon>Dysosmobacter</taxon>
    </lineage>
</organism>
<keyword evidence="2" id="KW-0004">4Fe-4S</keyword>
<dbReference type="Pfam" id="PF04055">
    <property type="entry name" value="Radical_SAM"/>
    <property type="match status" value="1"/>
</dbReference>
<evidence type="ECO:0000256" key="1">
    <source>
        <dbReference type="ARBA" id="ARBA00001966"/>
    </source>
</evidence>
<evidence type="ECO:0000256" key="6">
    <source>
        <dbReference type="ARBA" id="ARBA00023014"/>
    </source>
</evidence>
<reference evidence="8" key="1">
    <citation type="submission" date="2020-08" db="EMBL/GenBank/DDBJ databases">
        <title>Genome public.</title>
        <authorList>
            <person name="Liu C."/>
            <person name="Sun Q."/>
        </authorList>
    </citation>
    <scope>NUCLEOTIDE SEQUENCE</scope>
    <source>
        <strain evidence="8">BX15</strain>
    </source>
</reference>
<evidence type="ECO:0000313" key="8">
    <source>
        <dbReference type="EMBL" id="MBC5769332.1"/>
    </source>
</evidence>
<dbReference type="NCBIfam" id="TIGR02495">
    <property type="entry name" value="NrdG2"/>
    <property type="match status" value="1"/>
</dbReference>
<dbReference type="PANTHER" id="PTHR30352:SF5">
    <property type="entry name" value="PYRUVATE FORMATE-LYASE 1-ACTIVATING ENZYME"/>
    <property type="match status" value="1"/>
</dbReference>
<dbReference type="InterPro" id="IPR012840">
    <property type="entry name" value="NrdG2"/>
</dbReference>
<dbReference type="InterPro" id="IPR058240">
    <property type="entry name" value="rSAM_sf"/>
</dbReference>
<comment type="cofactor">
    <cofactor evidence="1">
        <name>[4Fe-4S] cluster</name>
        <dbReference type="ChEBI" id="CHEBI:49883"/>
    </cofactor>
</comment>
<keyword evidence="6" id="KW-0411">Iron-sulfur</keyword>
<feature type="domain" description="Radical SAM core" evidence="7">
    <location>
        <begin position="13"/>
        <end position="229"/>
    </location>
</feature>
<evidence type="ECO:0000259" key="7">
    <source>
        <dbReference type="PROSITE" id="PS51918"/>
    </source>
</evidence>
<dbReference type="Proteomes" id="UP000620327">
    <property type="component" value="Unassembled WGS sequence"/>
</dbReference>
<dbReference type="AlphaFoldDB" id="A0A923MEP2"/>
<proteinExistence type="predicted"/>
<dbReference type="InterPro" id="IPR007197">
    <property type="entry name" value="rSAM"/>
</dbReference>
<keyword evidence="4" id="KW-0479">Metal-binding</keyword>
<dbReference type="SFLD" id="SFLDG01094">
    <property type="entry name" value="Uncharacterised_Radical_SAM_Su"/>
    <property type="match status" value="1"/>
</dbReference>
<dbReference type="PANTHER" id="PTHR30352">
    <property type="entry name" value="PYRUVATE FORMATE-LYASE-ACTIVATING ENZYME"/>
    <property type="match status" value="1"/>
</dbReference>
<evidence type="ECO:0000256" key="3">
    <source>
        <dbReference type="ARBA" id="ARBA00022691"/>
    </source>
</evidence>
<evidence type="ECO:0000256" key="2">
    <source>
        <dbReference type="ARBA" id="ARBA00022485"/>
    </source>
</evidence>
<gene>
    <name evidence="8" type="ORF">H8Z83_03100</name>
</gene>
<evidence type="ECO:0000256" key="5">
    <source>
        <dbReference type="ARBA" id="ARBA00023004"/>
    </source>
</evidence>
<sequence>MRIGGLQKVTLLDYPGKVACTVFLPGCNLRCPFCHNPALVLPDRATGGLSTEKLLAFLETRRGKLDGVCVTGGEPTLYEDLPALLRQIRALGFAVKLDTNGTNPDMLEALAQEGLLDYAAMDIKNSPDRYAETCGGVDLLGPVKRSAALLMAGAVDYEFRTTVCAPLHTPEEMAGIGRWLKGAKRYFLQPFVDSGELVGSGMKPLTKEEIEALRDSVLPDIPSTQIRGQ</sequence>
<dbReference type="Gene3D" id="3.20.20.70">
    <property type="entry name" value="Aldolase class I"/>
    <property type="match status" value="1"/>
</dbReference>
<keyword evidence="3" id="KW-0949">S-adenosyl-L-methionine</keyword>
<keyword evidence="9" id="KW-1185">Reference proteome</keyword>
<evidence type="ECO:0000313" key="9">
    <source>
        <dbReference type="Proteomes" id="UP000620327"/>
    </source>
</evidence>
<comment type="caution">
    <text evidence="8">The sequence shown here is derived from an EMBL/GenBank/DDBJ whole genome shotgun (WGS) entry which is preliminary data.</text>
</comment>
<evidence type="ECO:0000256" key="4">
    <source>
        <dbReference type="ARBA" id="ARBA00022723"/>
    </source>
</evidence>
<dbReference type="CDD" id="cd01335">
    <property type="entry name" value="Radical_SAM"/>
    <property type="match status" value="1"/>
</dbReference>
<dbReference type="PROSITE" id="PS51918">
    <property type="entry name" value="RADICAL_SAM"/>
    <property type="match status" value="1"/>
</dbReference>
<protein>
    <submittedName>
        <fullName evidence="8">Anaerobic ribonucleoside-triphosphate reductase activating protein</fullName>
    </submittedName>
</protein>
<dbReference type="SUPFAM" id="SSF102114">
    <property type="entry name" value="Radical SAM enzymes"/>
    <property type="match status" value="1"/>
</dbReference>
<dbReference type="InterPro" id="IPR013785">
    <property type="entry name" value="Aldolase_TIM"/>
</dbReference>
<dbReference type="SFLD" id="SFLDS00029">
    <property type="entry name" value="Radical_SAM"/>
    <property type="match status" value="1"/>
</dbReference>
<keyword evidence="5" id="KW-0408">Iron</keyword>
<name>A0A923MEP2_9FIRM</name>
<dbReference type="EMBL" id="JACOQI010000002">
    <property type="protein sequence ID" value="MBC5769332.1"/>
    <property type="molecule type" value="Genomic_DNA"/>
</dbReference>